<dbReference type="OMA" id="PRIDYVM"/>
<keyword evidence="4" id="KW-1185">Reference proteome</keyword>
<dbReference type="GO" id="GO:0017064">
    <property type="term" value="F:fatty acid amide hydrolase activity"/>
    <property type="evidence" value="ECO:0007669"/>
    <property type="project" value="TreeGrafter"/>
</dbReference>
<dbReference type="AlphaFoldDB" id="A0A915HSY8"/>
<keyword evidence="2" id="KW-0378">Hydrolase</keyword>
<dbReference type="SUPFAM" id="SSF75304">
    <property type="entry name" value="Amidase signature (AS) enzymes"/>
    <property type="match status" value="1"/>
</dbReference>
<evidence type="ECO:0000256" key="2">
    <source>
        <dbReference type="ARBA" id="ARBA00022801"/>
    </source>
</evidence>
<dbReference type="InterPro" id="IPR023631">
    <property type="entry name" value="Amidase_dom"/>
</dbReference>
<dbReference type="WBParaSite" id="nRc.2.0.1.t04646-RA">
    <property type="protein sequence ID" value="nRc.2.0.1.t04646-RA"/>
    <property type="gene ID" value="nRc.2.0.1.g04646"/>
</dbReference>
<name>A0A915HSY8_ROMCU</name>
<dbReference type="InterPro" id="IPR020556">
    <property type="entry name" value="Amidase_CS"/>
</dbReference>
<dbReference type="PANTHER" id="PTHR45847">
    <property type="entry name" value="FATTY ACID AMIDE HYDROLASE"/>
    <property type="match status" value="1"/>
</dbReference>
<comment type="similarity">
    <text evidence="1">Belongs to the amidase family.</text>
</comment>
<dbReference type="PROSITE" id="PS00571">
    <property type="entry name" value="AMIDASES"/>
    <property type="match status" value="1"/>
</dbReference>
<dbReference type="Proteomes" id="UP000887565">
    <property type="component" value="Unplaced"/>
</dbReference>
<sequence>MFQSFVYSIMRANLLGLALTVALLSTAGAWALILWSKEKARKEKLRYLLAKKRRSRRENFDRVASNLENLRGKYDKKIVEYSFKELREKLQNEHLTPVEVLWAYQDRALLAQKLTNCVTEFIDEAPELASKLMAKYSGKPKPYLYGVPFSVKECYQLKGFDNTLGLAQFIDHPSLSTSTVVAKMESLGAVPFVRTNLPTTMMSIGSYNPIFGATTNPYDPERRCSGGSSSGEAALLACLGSPLGLGTDIGGSVRTPAHCCGVASLKPTWGRMCQQGRFGLMPGSLAVKGCSGLMARDVDALIECCRALWTDFDYDPLVMPLPFRESMLDQGKSFKIGYYWTDGLLEPVPTCRRALEEARQALLDLGHRVVDFEPLFIEEFYELYNLLITPDNGRRMKEFLDADIEDKVHNGVWFRKDRWTSLRRQSESRLKS</sequence>
<dbReference type="InterPro" id="IPR036928">
    <property type="entry name" value="AS_sf"/>
</dbReference>
<dbReference type="Pfam" id="PF01425">
    <property type="entry name" value="Amidase"/>
    <property type="match status" value="1"/>
</dbReference>
<organism evidence="4 5">
    <name type="scientific">Romanomermis culicivorax</name>
    <name type="common">Nematode worm</name>
    <dbReference type="NCBI Taxonomy" id="13658"/>
    <lineage>
        <taxon>Eukaryota</taxon>
        <taxon>Metazoa</taxon>
        <taxon>Ecdysozoa</taxon>
        <taxon>Nematoda</taxon>
        <taxon>Enoplea</taxon>
        <taxon>Dorylaimia</taxon>
        <taxon>Mermithida</taxon>
        <taxon>Mermithoidea</taxon>
        <taxon>Mermithidae</taxon>
        <taxon>Romanomermis</taxon>
    </lineage>
</organism>
<evidence type="ECO:0000256" key="1">
    <source>
        <dbReference type="ARBA" id="ARBA00009199"/>
    </source>
</evidence>
<dbReference type="PANTHER" id="PTHR45847:SF6">
    <property type="entry name" value="FATTY ACID AMIDE HYDROLASE"/>
    <property type="match status" value="1"/>
</dbReference>
<evidence type="ECO:0000259" key="3">
    <source>
        <dbReference type="Pfam" id="PF01425"/>
    </source>
</evidence>
<dbReference type="Gene3D" id="3.90.1300.10">
    <property type="entry name" value="Amidase signature (AS) domain"/>
    <property type="match status" value="1"/>
</dbReference>
<dbReference type="InterPro" id="IPR052096">
    <property type="entry name" value="Endocannabinoid_amidase"/>
</dbReference>
<feature type="domain" description="Amidase" evidence="3">
    <location>
        <begin position="99"/>
        <end position="408"/>
    </location>
</feature>
<evidence type="ECO:0000313" key="5">
    <source>
        <dbReference type="WBParaSite" id="nRc.2.0.1.t04646-RA"/>
    </source>
</evidence>
<evidence type="ECO:0000313" key="4">
    <source>
        <dbReference type="Proteomes" id="UP000887565"/>
    </source>
</evidence>
<accession>A0A915HSY8</accession>
<dbReference type="GO" id="GO:0009062">
    <property type="term" value="P:fatty acid catabolic process"/>
    <property type="evidence" value="ECO:0007669"/>
    <property type="project" value="TreeGrafter"/>
</dbReference>
<reference evidence="5" key="1">
    <citation type="submission" date="2022-11" db="UniProtKB">
        <authorList>
            <consortium name="WormBaseParasite"/>
        </authorList>
    </citation>
    <scope>IDENTIFICATION</scope>
</reference>
<protein>
    <submittedName>
        <fullName evidence="5">Amidase domain-containing protein</fullName>
    </submittedName>
</protein>
<proteinExistence type="inferred from homology"/>
<dbReference type="GO" id="GO:0004040">
    <property type="term" value="F:amidase activity"/>
    <property type="evidence" value="ECO:0007669"/>
    <property type="project" value="TreeGrafter"/>
</dbReference>